<feature type="transmembrane region" description="Helical" evidence="6">
    <location>
        <begin position="36"/>
        <end position="57"/>
    </location>
</feature>
<keyword evidence="4 6" id="KW-1133">Transmembrane helix</keyword>
<keyword evidence="3 6" id="KW-0812">Transmembrane</keyword>
<keyword evidence="6" id="KW-0808">Transferase</keyword>
<comment type="subcellular location">
    <subcellularLocation>
        <location evidence="6">Endoplasmic reticulum membrane</location>
        <topology evidence="6">Multi-pass membrane protein</topology>
    </subcellularLocation>
    <subcellularLocation>
        <location evidence="1">Nucleus inner membrane</location>
        <topology evidence="1">Multi-pass membrane protein</topology>
    </subcellularLocation>
</comment>
<dbReference type="GO" id="GO:0005789">
    <property type="term" value="C:endoplasmic reticulum membrane"/>
    <property type="evidence" value="ECO:0007669"/>
    <property type="project" value="UniProtKB-SubCell"/>
</dbReference>
<feature type="transmembrane region" description="Helical" evidence="6">
    <location>
        <begin position="77"/>
        <end position="95"/>
    </location>
</feature>
<evidence type="ECO:0000256" key="4">
    <source>
        <dbReference type="ARBA" id="ARBA00022989"/>
    </source>
</evidence>
<dbReference type="Proteomes" id="UP000663870">
    <property type="component" value="Unassembled WGS sequence"/>
</dbReference>
<comment type="similarity">
    <text evidence="2">Belongs to the nurim family.</text>
</comment>
<comment type="catalytic activity">
    <reaction evidence="6">
        <text>[protein]-C-terminal S-[(2E,6E)-farnesyl]-L-cysteine + S-adenosyl-L-methionine = [protein]-C-terminal S-[(2E,6E)-farnesyl]-L-cysteine methyl ester + S-adenosyl-L-homocysteine</text>
        <dbReference type="Rhea" id="RHEA:21672"/>
        <dbReference type="Rhea" id="RHEA-COMP:12125"/>
        <dbReference type="Rhea" id="RHEA-COMP:12126"/>
        <dbReference type="ChEBI" id="CHEBI:57856"/>
        <dbReference type="ChEBI" id="CHEBI:59789"/>
        <dbReference type="ChEBI" id="CHEBI:90510"/>
        <dbReference type="ChEBI" id="CHEBI:90511"/>
        <dbReference type="EC" id="2.1.1.100"/>
    </reaction>
</comment>
<accession>A0A814HS84</accession>
<proteinExistence type="inferred from homology"/>
<comment type="similarity">
    <text evidence="6">Belongs to the class VI-like SAM-binding methyltransferase superfamily. Isoprenylcysteine carboxyl methyltransferase family.</text>
</comment>
<dbReference type="GO" id="GO:0032259">
    <property type="term" value="P:methylation"/>
    <property type="evidence" value="ECO:0007669"/>
    <property type="project" value="UniProtKB-KW"/>
</dbReference>
<evidence type="ECO:0000256" key="5">
    <source>
        <dbReference type="ARBA" id="ARBA00023136"/>
    </source>
</evidence>
<keyword evidence="6" id="KW-0489">Methyltransferase</keyword>
<dbReference type="GO" id="GO:0004671">
    <property type="term" value="F:protein C-terminal S-isoprenylcysteine carboxyl O-methyltransferase activity"/>
    <property type="evidence" value="ECO:0007669"/>
    <property type="project" value="UniProtKB-EC"/>
</dbReference>
<gene>
    <name evidence="8" type="ORF">JXQ802_LOCUS24295</name>
    <name evidence="7" type="ORF">PYM288_LOCUS15294</name>
</gene>
<dbReference type="Pfam" id="PF04140">
    <property type="entry name" value="ICMT"/>
    <property type="match status" value="1"/>
</dbReference>
<dbReference type="Gene3D" id="1.20.120.1630">
    <property type="match status" value="1"/>
</dbReference>
<evidence type="ECO:0000313" key="7">
    <source>
        <dbReference type="EMBL" id="CAF1014626.1"/>
    </source>
</evidence>
<keyword evidence="5 6" id="KW-0472">Membrane</keyword>
<feature type="transmembrane region" description="Helical" evidence="6">
    <location>
        <begin position="116"/>
        <end position="135"/>
    </location>
</feature>
<evidence type="ECO:0000313" key="8">
    <source>
        <dbReference type="EMBL" id="CAF1198768.1"/>
    </source>
</evidence>
<dbReference type="EMBL" id="CAJNOH010000363">
    <property type="protein sequence ID" value="CAF1014626.1"/>
    <property type="molecule type" value="Genomic_DNA"/>
</dbReference>
<organism evidence="7 9">
    <name type="scientific">Rotaria sordida</name>
    <dbReference type="NCBI Taxonomy" id="392033"/>
    <lineage>
        <taxon>Eukaryota</taxon>
        <taxon>Metazoa</taxon>
        <taxon>Spiralia</taxon>
        <taxon>Gnathifera</taxon>
        <taxon>Rotifera</taxon>
        <taxon>Eurotatoria</taxon>
        <taxon>Bdelloidea</taxon>
        <taxon>Philodinida</taxon>
        <taxon>Philodinidae</taxon>
        <taxon>Rotaria</taxon>
    </lineage>
</organism>
<dbReference type="PANTHER" id="PTHR31040:SF1">
    <property type="entry name" value="NURIM"/>
    <property type="match status" value="1"/>
</dbReference>
<sequence>MQMPVIYTNFISTYLPILNPLFNFPYVHINTISSSVIAKLIFNAFLNAIFGLVHTVFAQEFAQVFLGRFLFPKQTLRTVYCLLVTVTAFIIMGFWQHTHIQLWNWLPSTMSDYQQNLALFFIFNVIYAPAWYVVIQFNPFEFCGLKQIFNKTESIGCPYSSSVKSEARTINNPTLVTTGLFRYCRHPLYLITLLSLTITPVMSLDRLAFIIYTCIYGSIGIYFEERKLIQIFGQAYIDYQQHVPAIFPFSVSKTKQN</sequence>
<protein>
    <recommendedName>
        <fullName evidence="6">Protein-S-isoprenylcysteine O-methyltransferase</fullName>
        <ecNumber evidence="6">2.1.1.100</ecNumber>
    </recommendedName>
</protein>
<dbReference type="GO" id="GO:0005637">
    <property type="term" value="C:nuclear inner membrane"/>
    <property type="evidence" value="ECO:0007669"/>
    <property type="project" value="UniProtKB-SubCell"/>
</dbReference>
<keyword evidence="6" id="KW-0949">S-adenosyl-L-methionine</keyword>
<comment type="caution">
    <text evidence="7">The sequence shown here is derived from an EMBL/GenBank/DDBJ whole genome shotgun (WGS) entry which is preliminary data.</text>
</comment>
<evidence type="ECO:0000313" key="9">
    <source>
        <dbReference type="Proteomes" id="UP000663854"/>
    </source>
</evidence>
<keyword evidence="6" id="KW-0256">Endoplasmic reticulum</keyword>
<dbReference type="InterPro" id="IPR007269">
    <property type="entry name" value="ICMT_MeTrfase"/>
</dbReference>
<evidence type="ECO:0000313" key="10">
    <source>
        <dbReference type="Proteomes" id="UP000663870"/>
    </source>
</evidence>
<name>A0A814HS84_9BILA</name>
<dbReference type="PANTHER" id="PTHR31040">
    <property type="entry name" value="NURIM"/>
    <property type="match status" value="1"/>
</dbReference>
<dbReference type="AlphaFoldDB" id="A0A814HS84"/>
<feature type="transmembrane region" description="Helical" evidence="6">
    <location>
        <begin position="6"/>
        <end position="24"/>
    </location>
</feature>
<evidence type="ECO:0000256" key="1">
    <source>
        <dbReference type="ARBA" id="ARBA00004473"/>
    </source>
</evidence>
<dbReference type="Proteomes" id="UP000663854">
    <property type="component" value="Unassembled WGS sequence"/>
</dbReference>
<dbReference type="InterPro" id="IPR033580">
    <property type="entry name" value="Nurim-like"/>
</dbReference>
<evidence type="ECO:0000256" key="2">
    <source>
        <dbReference type="ARBA" id="ARBA00010631"/>
    </source>
</evidence>
<keyword evidence="10" id="KW-1185">Reference proteome</keyword>
<evidence type="ECO:0000256" key="3">
    <source>
        <dbReference type="ARBA" id="ARBA00022692"/>
    </source>
</evidence>
<dbReference type="EMBL" id="CAJNOL010000785">
    <property type="protein sequence ID" value="CAF1198768.1"/>
    <property type="molecule type" value="Genomic_DNA"/>
</dbReference>
<evidence type="ECO:0000256" key="6">
    <source>
        <dbReference type="RuleBase" id="RU362022"/>
    </source>
</evidence>
<reference evidence="7" key="1">
    <citation type="submission" date="2021-02" db="EMBL/GenBank/DDBJ databases">
        <authorList>
            <person name="Nowell W R."/>
        </authorList>
    </citation>
    <scope>NUCLEOTIDE SEQUENCE</scope>
</reference>
<dbReference type="EC" id="2.1.1.100" evidence="6"/>